<feature type="transmembrane region" description="Helical" evidence="1">
    <location>
        <begin position="12"/>
        <end position="34"/>
    </location>
</feature>
<keyword evidence="3" id="KW-1185">Reference proteome</keyword>
<proteinExistence type="predicted"/>
<reference evidence="3" key="1">
    <citation type="journal article" date="2019" name="Int. J. Syst. Evol. Microbiol.">
        <title>The Global Catalogue of Microorganisms (GCM) 10K type strain sequencing project: providing services to taxonomists for standard genome sequencing and annotation.</title>
        <authorList>
            <consortium name="The Broad Institute Genomics Platform"/>
            <consortium name="The Broad Institute Genome Sequencing Center for Infectious Disease"/>
            <person name="Wu L."/>
            <person name="Ma J."/>
        </authorList>
    </citation>
    <scope>NUCLEOTIDE SEQUENCE [LARGE SCALE GENOMIC DNA]</scope>
    <source>
        <strain evidence="3">JCM 18542</strain>
    </source>
</reference>
<sequence>MDSRLQNHVRSAASAALAAAMCMAIVQIVWLAMGEDVGRAILYGLSISSIAFGGTYAGVFFTSIRKGGASG</sequence>
<comment type="caution">
    <text evidence="2">The sequence shown here is derived from an EMBL/GenBank/DDBJ whole genome shotgun (WGS) entry which is preliminary data.</text>
</comment>
<dbReference type="EMBL" id="BAABKQ010000001">
    <property type="protein sequence ID" value="GAA4818967.1"/>
    <property type="molecule type" value="Genomic_DNA"/>
</dbReference>
<evidence type="ECO:0000313" key="3">
    <source>
        <dbReference type="Proteomes" id="UP001500839"/>
    </source>
</evidence>
<keyword evidence="1" id="KW-0472">Membrane</keyword>
<keyword evidence="1" id="KW-0812">Transmembrane</keyword>
<organism evidence="2 3">
    <name type="scientific">Tomitella cavernea</name>
    <dbReference type="NCBI Taxonomy" id="1387982"/>
    <lineage>
        <taxon>Bacteria</taxon>
        <taxon>Bacillati</taxon>
        <taxon>Actinomycetota</taxon>
        <taxon>Actinomycetes</taxon>
        <taxon>Mycobacteriales</taxon>
        <taxon>Tomitella</taxon>
    </lineage>
</organism>
<dbReference type="RefSeq" id="WP_200175277.1">
    <property type="nucleotide sequence ID" value="NZ_BAABKQ010000001.1"/>
</dbReference>
<accession>A0ABP9CZE9</accession>
<name>A0ABP9CZE9_9ACTN</name>
<dbReference type="Proteomes" id="UP001500839">
    <property type="component" value="Unassembled WGS sequence"/>
</dbReference>
<feature type="transmembrane region" description="Helical" evidence="1">
    <location>
        <begin position="40"/>
        <end position="61"/>
    </location>
</feature>
<protein>
    <submittedName>
        <fullName evidence="2">Uncharacterized protein</fullName>
    </submittedName>
</protein>
<evidence type="ECO:0000313" key="2">
    <source>
        <dbReference type="EMBL" id="GAA4818967.1"/>
    </source>
</evidence>
<evidence type="ECO:0000256" key="1">
    <source>
        <dbReference type="SAM" id="Phobius"/>
    </source>
</evidence>
<keyword evidence="1" id="KW-1133">Transmembrane helix</keyword>
<gene>
    <name evidence="2" type="ORF">GCM10023353_28000</name>
</gene>